<organism evidence="2 3">
    <name type="scientific">Paenibacillus suaedae</name>
    <dbReference type="NCBI Taxonomy" id="3077233"/>
    <lineage>
        <taxon>Bacteria</taxon>
        <taxon>Bacillati</taxon>
        <taxon>Bacillota</taxon>
        <taxon>Bacilli</taxon>
        <taxon>Bacillales</taxon>
        <taxon>Paenibacillaceae</taxon>
        <taxon>Paenibacillus</taxon>
    </lineage>
</organism>
<sequence length="320" mass="35556">MKNQQAKKIPLLAMAGLICAVSIGTPQVIFAKQASSTPKAVTQPTKNNKSSNVEIGQKCRIPELKLKENTYVLDYKQSEITGDNIQDNVILVGTKEKLNGKLDTYARDLSIIIQDGKTKKYVKYDWIFKGSDGKMYREIGREPNLIIGDYTGNKVNDIIVTAPQGGNGGFVDHLILTGENLNLKDVMADNQALYENSQAKFSVKLPASWNGHYKVNPISGAEADKVMPFAKHVVQFEYVTKDNKDSEIMMMISVFNKTDWSRLSNEDGPPVGSVIAEADGMVYVSTTPQSNPFDPKSKDGKMFDQLYQDLNLNKSFELIK</sequence>
<name>A0AAJ2JZB6_9BACL</name>
<dbReference type="EMBL" id="JAVYAA010000003">
    <property type="protein sequence ID" value="MDT8977705.1"/>
    <property type="molecule type" value="Genomic_DNA"/>
</dbReference>
<dbReference type="Proteomes" id="UP001250538">
    <property type="component" value="Unassembled WGS sequence"/>
</dbReference>
<reference evidence="3" key="1">
    <citation type="submission" date="2023-09" db="EMBL/GenBank/DDBJ databases">
        <title>Paenibacillus sp. chi10 Genome sequencing and assembly.</title>
        <authorList>
            <person name="Kim I."/>
        </authorList>
    </citation>
    <scope>NUCLEOTIDE SEQUENCE [LARGE SCALE GENOMIC DNA]</scope>
    <source>
        <strain evidence="3">chi10</strain>
    </source>
</reference>
<protein>
    <submittedName>
        <fullName evidence="2">Uncharacterized protein</fullName>
    </submittedName>
</protein>
<comment type="caution">
    <text evidence="2">The sequence shown here is derived from an EMBL/GenBank/DDBJ whole genome shotgun (WGS) entry which is preliminary data.</text>
</comment>
<dbReference type="RefSeq" id="WP_072729493.1">
    <property type="nucleotide sequence ID" value="NZ_JAVYAA010000003.1"/>
</dbReference>
<keyword evidence="1" id="KW-0732">Signal</keyword>
<evidence type="ECO:0000256" key="1">
    <source>
        <dbReference type="SAM" id="SignalP"/>
    </source>
</evidence>
<dbReference type="AlphaFoldDB" id="A0AAJ2JZB6"/>
<accession>A0AAJ2JZB6</accession>
<feature type="chain" id="PRO_5042603392" evidence="1">
    <location>
        <begin position="32"/>
        <end position="320"/>
    </location>
</feature>
<keyword evidence="3" id="KW-1185">Reference proteome</keyword>
<evidence type="ECO:0000313" key="3">
    <source>
        <dbReference type="Proteomes" id="UP001250538"/>
    </source>
</evidence>
<gene>
    <name evidence="2" type="ORF">RQP50_15815</name>
</gene>
<feature type="signal peptide" evidence="1">
    <location>
        <begin position="1"/>
        <end position="31"/>
    </location>
</feature>
<proteinExistence type="predicted"/>
<evidence type="ECO:0000313" key="2">
    <source>
        <dbReference type="EMBL" id="MDT8977705.1"/>
    </source>
</evidence>